<feature type="region of interest" description="Disordered" evidence="6">
    <location>
        <begin position="1"/>
        <end position="33"/>
    </location>
</feature>
<evidence type="ECO:0000256" key="3">
    <source>
        <dbReference type="ARBA" id="ARBA00022806"/>
    </source>
</evidence>
<evidence type="ECO:0000313" key="9">
    <source>
        <dbReference type="Proteomes" id="UP001183388"/>
    </source>
</evidence>
<accession>A0ABU2L869</accession>
<feature type="compositionally biased region" description="Basic and acidic residues" evidence="6">
    <location>
        <begin position="1"/>
        <end position="22"/>
    </location>
</feature>
<dbReference type="SUPFAM" id="SSF52540">
    <property type="entry name" value="P-loop containing nucleoside triphosphate hydrolases"/>
    <property type="match status" value="1"/>
</dbReference>
<keyword evidence="2 5" id="KW-0378">Hydrolase</keyword>
<evidence type="ECO:0000256" key="1">
    <source>
        <dbReference type="ARBA" id="ARBA00022741"/>
    </source>
</evidence>
<dbReference type="PANTHER" id="PTHR11070:SF45">
    <property type="entry name" value="DNA 3'-5' HELICASE"/>
    <property type="match status" value="1"/>
</dbReference>
<keyword evidence="1 5" id="KW-0547">Nucleotide-binding</keyword>
<organism evidence="8 9">
    <name type="scientific">Streptomyces boetiae</name>
    <dbReference type="NCBI Taxonomy" id="3075541"/>
    <lineage>
        <taxon>Bacteria</taxon>
        <taxon>Bacillati</taxon>
        <taxon>Actinomycetota</taxon>
        <taxon>Actinomycetes</taxon>
        <taxon>Kitasatosporales</taxon>
        <taxon>Streptomycetaceae</taxon>
        <taxon>Streptomyces</taxon>
    </lineage>
</organism>
<reference evidence="9" key="1">
    <citation type="submission" date="2023-07" db="EMBL/GenBank/DDBJ databases">
        <title>30 novel species of actinomycetes from the DSMZ collection.</title>
        <authorList>
            <person name="Nouioui I."/>
        </authorList>
    </citation>
    <scope>NUCLEOTIDE SEQUENCE [LARGE SCALE GENOMIC DNA]</scope>
    <source>
        <strain evidence="9">DSM 44917</strain>
    </source>
</reference>
<evidence type="ECO:0000259" key="7">
    <source>
        <dbReference type="PROSITE" id="PS51198"/>
    </source>
</evidence>
<protein>
    <submittedName>
        <fullName evidence="8">AAA family ATPase</fullName>
    </submittedName>
</protein>
<keyword evidence="3 5" id="KW-0347">Helicase</keyword>
<sequence length="788" mass="84165">MSSGPVHERQRERERNDIRHDEQGDEQGDEQRHVSEFYARLDRLRAEVRGRLEGVLAARGLGHQGLAERDIAAGELARRAAQLDAVENGLCFGRIDLRDGESRHIGRMGILEDGGEFEPLLIDWRAPAARPFYVATGRRPENVRRRRHIATRGREVTGVLDEFFGAGPEGAGPGGDAAEAALLAAVNSPRTARMTDIVATIQAEQDAIIRAPHAGILVVQGGPGTGKTAVALHRAAYLLYTRRERLARSAVLIVGPNPAFLRYIGEVLPSLGETGVLLATVDRLFPGVTPTAAESPAAAELKGRAAMAEVLAAAVADRQRVPEGEGRRVLHGGRRVLLERDAFLRARRLARETGLPHNQARPVCHDALLDSLADRVAGRFAVDPVDGGSLLSAGDREEIRADLAGDPAVLAVLEAAWPALTPQRLLAGLYSSTARLERAAPALTAEERALLHRPAPAHADWTAADVPLLDEAAELLGPDADSERAAGQRAEAEYGERLALAQEALDVAYGSRDTDFADEEDGEEAEVLSAFDLLDAQALADRYAEGDHRTAAERAAADRTWTFGHVVVDEAQELTAMAWRLLMRRCPGRSMTLVGDIAQTGEPGGAASWERVLAPHVGDRWRQAELTVNYRLPAEIAAVAAGVLFRIDPWRSTPRAVRSTGVAPWRLAVPRAALAREAARLAAAEPGSVALIGPASLRGALARAAGEGVAVLDPRQAKGLEFDAVIVVDPAAIVAESPSAQAGPHRGLNDLYVALTRPTQRLGLLHPDDPAGTPPAGLTRLGPPARPL</sequence>
<dbReference type="InterPro" id="IPR000212">
    <property type="entry name" value="DNA_helicase_UvrD/REP"/>
</dbReference>
<comment type="caution">
    <text evidence="8">The sequence shown here is derived from an EMBL/GenBank/DDBJ whole genome shotgun (WGS) entry which is preliminary data.</text>
</comment>
<dbReference type="InterPro" id="IPR014016">
    <property type="entry name" value="UvrD-like_ATP-bd"/>
</dbReference>
<evidence type="ECO:0000256" key="5">
    <source>
        <dbReference type="PROSITE-ProRule" id="PRU00560"/>
    </source>
</evidence>
<keyword evidence="4 5" id="KW-0067">ATP-binding</keyword>
<feature type="domain" description="UvrD-like helicase ATP-binding" evidence="7">
    <location>
        <begin position="200"/>
        <end position="653"/>
    </location>
</feature>
<gene>
    <name evidence="8" type="ORF">RM780_12435</name>
</gene>
<feature type="region of interest" description="Disordered" evidence="6">
    <location>
        <begin position="764"/>
        <end position="788"/>
    </location>
</feature>
<dbReference type="Gene3D" id="3.40.50.300">
    <property type="entry name" value="P-loop containing nucleotide triphosphate hydrolases"/>
    <property type="match status" value="3"/>
</dbReference>
<proteinExistence type="predicted"/>
<evidence type="ECO:0000256" key="6">
    <source>
        <dbReference type="SAM" id="MobiDB-lite"/>
    </source>
</evidence>
<keyword evidence="9" id="KW-1185">Reference proteome</keyword>
<name>A0ABU2L869_9ACTN</name>
<evidence type="ECO:0000256" key="4">
    <source>
        <dbReference type="ARBA" id="ARBA00022840"/>
    </source>
</evidence>
<dbReference type="PANTHER" id="PTHR11070">
    <property type="entry name" value="UVRD / RECB / PCRA DNA HELICASE FAMILY MEMBER"/>
    <property type="match status" value="1"/>
</dbReference>
<dbReference type="Proteomes" id="UP001183388">
    <property type="component" value="Unassembled WGS sequence"/>
</dbReference>
<dbReference type="EMBL" id="JAVREN010000015">
    <property type="protein sequence ID" value="MDT0307765.1"/>
    <property type="molecule type" value="Genomic_DNA"/>
</dbReference>
<dbReference type="InterPro" id="IPR027417">
    <property type="entry name" value="P-loop_NTPase"/>
</dbReference>
<feature type="binding site" evidence="5">
    <location>
        <begin position="221"/>
        <end position="228"/>
    </location>
    <ligand>
        <name>ATP</name>
        <dbReference type="ChEBI" id="CHEBI:30616"/>
    </ligand>
</feature>
<dbReference type="PROSITE" id="PS51198">
    <property type="entry name" value="UVRD_HELICASE_ATP_BIND"/>
    <property type="match status" value="1"/>
</dbReference>
<evidence type="ECO:0000256" key="2">
    <source>
        <dbReference type="ARBA" id="ARBA00022801"/>
    </source>
</evidence>
<dbReference type="RefSeq" id="WP_311630721.1">
    <property type="nucleotide sequence ID" value="NZ_JAVREN010000015.1"/>
</dbReference>
<evidence type="ECO:0000313" key="8">
    <source>
        <dbReference type="EMBL" id="MDT0307765.1"/>
    </source>
</evidence>